<dbReference type="SMART" id="SM00345">
    <property type="entry name" value="HTH_GNTR"/>
    <property type="match status" value="1"/>
</dbReference>
<dbReference type="InterPro" id="IPR028978">
    <property type="entry name" value="Chorismate_lyase_/UTRA_dom_sf"/>
</dbReference>
<dbReference type="InterPro" id="IPR000524">
    <property type="entry name" value="Tscrpt_reg_HTH_GntR"/>
</dbReference>
<dbReference type="InterPro" id="IPR036390">
    <property type="entry name" value="WH_DNA-bd_sf"/>
</dbReference>
<dbReference type="Pfam" id="PF07702">
    <property type="entry name" value="UTRA"/>
    <property type="match status" value="1"/>
</dbReference>
<reference evidence="5 6" key="1">
    <citation type="journal article" date="2015" name="Genome Announc.">
        <title>Expanding the biotechnology potential of lactobacilli through comparative genomics of 213 strains and associated genera.</title>
        <authorList>
            <person name="Sun Z."/>
            <person name="Harris H.M."/>
            <person name="McCann A."/>
            <person name="Guo C."/>
            <person name="Argimon S."/>
            <person name="Zhang W."/>
            <person name="Yang X."/>
            <person name="Jeffery I.B."/>
            <person name="Cooney J.C."/>
            <person name="Kagawa T.F."/>
            <person name="Liu W."/>
            <person name="Song Y."/>
            <person name="Salvetti E."/>
            <person name="Wrobel A."/>
            <person name="Rasinkangas P."/>
            <person name="Parkhill J."/>
            <person name="Rea M.C."/>
            <person name="O'Sullivan O."/>
            <person name="Ritari J."/>
            <person name="Douillard F.P."/>
            <person name="Paul Ross R."/>
            <person name="Yang R."/>
            <person name="Briner A.E."/>
            <person name="Felis G.E."/>
            <person name="de Vos W.M."/>
            <person name="Barrangou R."/>
            <person name="Klaenhammer T.R."/>
            <person name="Caufield P.W."/>
            <person name="Cui Y."/>
            <person name="Zhang H."/>
            <person name="O'Toole P.W."/>
        </authorList>
    </citation>
    <scope>NUCLEOTIDE SEQUENCE [LARGE SCALE GENOMIC DNA]</scope>
    <source>
        <strain evidence="5 6">DSM 13345</strain>
    </source>
</reference>
<dbReference type="PANTHER" id="PTHR44846">
    <property type="entry name" value="MANNOSYL-D-GLYCERATE TRANSPORT/METABOLISM SYSTEM REPRESSOR MNGR-RELATED"/>
    <property type="match status" value="1"/>
</dbReference>
<accession>A0A0R1PG99</accession>
<feature type="domain" description="HTH gntR-type" evidence="4">
    <location>
        <begin position="12"/>
        <end position="80"/>
    </location>
</feature>
<dbReference type="SUPFAM" id="SSF64288">
    <property type="entry name" value="Chorismate lyase-like"/>
    <property type="match status" value="1"/>
</dbReference>
<dbReference type="FunFam" id="1.10.10.10:FF:000079">
    <property type="entry name" value="GntR family transcriptional regulator"/>
    <property type="match status" value="1"/>
</dbReference>
<dbReference type="GO" id="GO:0003677">
    <property type="term" value="F:DNA binding"/>
    <property type="evidence" value="ECO:0007669"/>
    <property type="project" value="UniProtKB-KW"/>
</dbReference>
<evidence type="ECO:0000313" key="5">
    <source>
        <dbReference type="EMBL" id="KRL27496.1"/>
    </source>
</evidence>
<evidence type="ECO:0000256" key="3">
    <source>
        <dbReference type="ARBA" id="ARBA00023163"/>
    </source>
</evidence>
<dbReference type="PATRIC" id="fig|1423771.3.peg.10"/>
<dbReference type="SUPFAM" id="SSF46785">
    <property type="entry name" value="Winged helix' DNA-binding domain"/>
    <property type="match status" value="1"/>
</dbReference>
<keyword evidence="2" id="KW-0238">DNA-binding</keyword>
<dbReference type="CDD" id="cd07377">
    <property type="entry name" value="WHTH_GntR"/>
    <property type="match status" value="1"/>
</dbReference>
<dbReference type="GO" id="GO:0045892">
    <property type="term" value="P:negative regulation of DNA-templated transcription"/>
    <property type="evidence" value="ECO:0007669"/>
    <property type="project" value="TreeGrafter"/>
</dbReference>
<gene>
    <name evidence="5" type="ORF">FC47_GL000010</name>
</gene>
<dbReference type="Gene3D" id="3.40.1410.10">
    <property type="entry name" value="Chorismate lyase-like"/>
    <property type="match status" value="1"/>
</dbReference>
<dbReference type="InterPro" id="IPR050679">
    <property type="entry name" value="Bact_HTH_transcr_reg"/>
</dbReference>
<dbReference type="Proteomes" id="UP000050901">
    <property type="component" value="Unassembled WGS sequence"/>
</dbReference>
<protein>
    <submittedName>
        <fullName evidence="5">GntR family transcriptional regulator</fullName>
    </submittedName>
</protein>
<dbReference type="PRINTS" id="PR00035">
    <property type="entry name" value="HTHGNTR"/>
</dbReference>
<dbReference type="InterPro" id="IPR011663">
    <property type="entry name" value="UTRA"/>
</dbReference>
<dbReference type="SMART" id="SM00866">
    <property type="entry name" value="UTRA"/>
    <property type="match status" value="1"/>
</dbReference>
<sequence length="242" mass="27591">MNGLKRGKDMGSPVYIQIHNQLRENIENGHWKVGQKIPAERELAAEFGVSRMTLRQAIQTLVDEGVLERRVGSGTFVASRKVQDKMAGVTSFTELMIAAGKKPSSKTISYHLTTPSQSEIERLKLEPDERVLRMERIRYGNEIPICYEVATVPAKLVENFSKTEITSSFYRTLEKKANLYPGHAVQWVSAISATEKIAEYLRIRRGDALLHLIQLSYLQDGRPFEYVHTQYVGSRFEFVLEK</sequence>
<dbReference type="GO" id="GO:0003700">
    <property type="term" value="F:DNA-binding transcription factor activity"/>
    <property type="evidence" value="ECO:0007669"/>
    <property type="project" value="InterPro"/>
</dbReference>
<dbReference type="PROSITE" id="PS50949">
    <property type="entry name" value="HTH_GNTR"/>
    <property type="match status" value="1"/>
</dbReference>
<proteinExistence type="predicted"/>
<evidence type="ECO:0000313" key="6">
    <source>
        <dbReference type="Proteomes" id="UP000050901"/>
    </source>
</evidence>
<dbReference type="InterPro" id="IPR036388">
    <property type="entry name" value="WH-like_DNA-bd_sf"/>
</dbReference>
<keyword evidence="1" id="KW-0805">Transcription regulation</keyword>
<evidence type="ECO:0000259" key="4">
    <source>
        <dbReference type="PROSITE" id="PS50949"/>
    </source>
</evidence>
<evidence type="ECO:0000256" key="2">
    <source>
        <dbReference type="ARBA" id="ARBA00023125"/>
    </source>
</evidence>
<dbReference type="Gene3D" id="1.10.10.10">
    <property type="entry name" value="Winged helix-like DNA-binding domain superfamily/Winged helix DNA-binding domain"/>
    <property type="match status" value="1"/>
</dbReference>
<comment type="caution">
    <text evidence="5">The sequence shown here is derived from an EMBL/GenBank/DDBJ whole genome shotgun (WGS) entry which is preliminary data.</text>
</comment>
<organism evidence="5 6">
    <name type="scientific">Limosilactobacillus mucosae DSM 13345</name>
    <dbReference type="NCBI Taxonomy" id="1423771"/>
    <lineage>
        <taxon>Bacteria</taxon>
        <taxon>Bacillati</taxon>
        <taxon>Bacillota</taxon>
        <taxon>Bacilli</taxon>
        <taxon>Lactobacillales</taxon>
        <taxon>Lactobacillaceae</taxon>
        <taxon>Limosilactobacillus</taxon>
    </lineage>
</organism>
<dbReference type="EMBL" id="AZEQ01000001">
    <property type="protein sequence ID" value="KRL27496.1"/>
    <property type="molecule type" value="Genomic_DNA"/>
</dbReference>
<name>A0A0R1PG99_LIMMU</name>
<dbReference type="AlphaFoldDB" id="A0A0R1PG99"/>
<evidence type="ECO:0000256" key="1">
    <source>
        <dbReference type="ARBA" id="ARBA00023015"/>
    </source>
</evidence>
<dbReference type="PANTHER" id="PTHR44846:SF1">
    <property type="entry name" value="MANNOSYL-D-GLYCERATE TRANSPORT_METABOLISM SYSTEM REPRESSOR MNGR-RELATED"/>
    <property type="match status" value="1"/>
</dbReference>
<keyword evidence="3" id="KW-0804">Transcription</keyword>
<dbReference type="Pfam" id="PF00392">
    <property type="entry name" value="GntR"/>
    <property type="match status" value="1"/>
</dbReference>